<dbReference type="CDD" id="cd00156">
    <property type="entry name" value="REC"/>
    <property type="match status" value="1"/>
</dbReference>
<accession>A0A6M0H6J0</accession>
<comment type="caution">
    <text evidence="6">The sequence shown here is derived from an EMBL/GenBank/DDBJ whole genome shotgun (WGS) entry which is preliminary data.</text>
</comment>
<dbReference type="InterPro" id="IPR050595">
    <property type="entry name" value="Bact_response_regulator"/>
</dbReference>
<feature type="modified residue" description="4-aspartylphosphate" evidence="4">
    <location>
        <position position="179"/>
    </location>
</feature>
<protein>
    <recommendedName>
        <fullName evidence="1">Stage 0 sporulation protein A homolog</fullName>
    </recommendedName>
</protein>
<dbReference type="Proteomes" id="UP000481872">
    <property type="component" value="Unassembled WGS sequence"/>
</dbReference>
<feature type="domain" description="Response regulatory" evidence="5">
    <location>
        <begin position="3"/>
        <end position="118"/>
    </location>
</feature>
<comment type="function">
    <text evidence="3">May play the central regulatory role in sporulation. It may be an element of the effector pathway responsible for the activation of sporulation genes in response to nutritional stress. Spo0A may act in concert with spo0H (a sigma factor) to control the expression of some genes that are critical to the sporulation process.</text>
</comment>
<evidence type="ECO:0000259" key="5">
    <source>
        <dbReference type="PROSITE" id="PS50110"/>
    </source>
</evidence>
<evidence type="ECO:0000313" key="7">
    <source>
        <dbReference type="Proteomes" id="UP000481872"/>
    </source>
</evidence>
<dbReference type="PANTHER" id="PTHR44591:SF23">
    <property type="entry name" value="CHEY SUBFAMILY"/>
    <property type="match status" value="1"/>
</dbReference>
<comment type="caution">
    <text evidence="4">Lacks conserved residue(s) required for the propagation of feature annotation.</text>
</comment>
<feature type="domain" description="Response regulatory" evidence="5">
    <location>
        <begin position="131"/>
        <end position="244"/>
    </location>
</feature>
<keyword evidence="7" id="KW-1185">Reference proteome</keyword>
<dbReference type="Pfam" id="PF00072">
    <property type="entry name" value="Response_reg"/>
    <property type="match status" value="2"/>
</dbReference>
<dbReference type="InterPro" id="IPR001789">
    <property type="entry name" value="Sig_transdc_resp-reg_receiver"/>
</dbReference>
<sequence>MYKILHIEQSEFFCKIIKQSLIEKGYSYLATDNFYDGYNILKDNDIDLIITSSIGREGTIEEFLKRVNISDKNEVPIIVVSSNNVDEEKKELFNLGITDYILKDNLQDGIINRISEILKEDDYMANLKLLNFAIVDDNSLEKMIEKDILNKYGINNVEYFNSGKELFESGKKYDLYLIDIVLQNEFGKDLIQEIRNSNRKAIIIAVTSLTNSKILSSILNSGADDIIGKPIDENLFISKLKTNIRIHILNEKIKEVLKEIKSR</sequence>
<reference evidence="6 7" key="1">
    <citation type="submission" date="2020-02" db="EMBL/GenBank/DDBJ databases">
        <title>Genome assembly of a novel Clostridium senegalense strain.</title>
        <authorList>
            <person name="Gupta T.B."/>
            <person name="Jauregui R."/>
            <person name="Maclean P."/>
            <person name="Nawarathana A."/>
            <person name="Brightwell G."/>
        </authorList>
    </citation>
    <scope>NUCLEOTIDE SEQUENCE [LARGE SCALE GENOMIC DNA]</scope>
    <source>
        <strain evidence="6 7">AGRFS4</strain>
    </source>
</reference>
<evidence type="ECO:0000256" key="1">
    <source>
        <dbReference type="ARBA" id="ARBA00018672"/>
    </source>
</evidence>
<name>A0A6M0H6J0_9CLOT</name>
<evidence type="ECO:0000256" key="4">
    <source>
        <dbReference type="PROSITE-ProRule" id="PRU00169"/>
    </source>
</evidence>
<dbReference type="SUPFAM" id="SSF52172">
    <property type="entry name" value="CheY-like"/>
    <property type="match status" value="2"/>
</dbReference>
<dbReference type="SMART" id="SM00448">
    <property type="entry name" value="REC"/>
    <property type="match status" value="2"/>
</dbReference>
<evidence type="ECO:0000313" key="6">
    <source>
        <dbReference type="EMBL" id="NEU05914.1"/>
    </source>
</evidence>
<dbReference type="InterPro" id="IPR011006">
    <property type="entry name" value="CheY-like_superfamily"/>
</dbReference>
<dbReference type="EMBL" id="JAAGPU010000028">
    <property type="protein sequence ID" value="NEU05914.1"/>
    <property type="molecule type" value="Genomic_DNA"/>
</dbReference>
<gene>
    <name evidence="6" type="ORF">G3M99_13840</name>
</gene>
<dbReference type="RefSeq" id="WP_199870536.1">
    <property type="nucleotide sequence ID" value="NZ_JAAGPU010000028.1"/>
</dbReference>
<evidence type="ECO:0000256" key="2">
    <source>
        <dbReference type="ARBA" id="ARBA00022553"/>
    </source>
</evidence>
<keyword evidence="2 4" id="KW-0597">Phosphoprotein</keyword>
<dbReference type="PANTHER" id="PTHR44591">
    <property type="entry name" value="STRESS RESPONSE REGULATOR PROTEIN 1"/>
    <property type="match status" value="1"/>
</dbReference>
<proteinExistence type="predicted"/>
<dbReference type="AlphaFoldDB" id="A0A6M0H6J0"/>
<dbReference type="PROSITE" id="PS50110">
    <property type="entry name" value="RESPONSE_REGULATORY"/>
    <property type="match status" value="2"/>
</dbReference>
<evidence type="ECO:0000256" key="3">
    <source>
        <dbReference type="ARBA" id="ARBA00024867"/>
    </source>
</evidence>
<dbReference type="GO" id="GO:0000160">
    <property type="term" value="P:phosphorelay signal transduction system"/>
    <property type="evidence" value="ECO:0007669"/>
    <property type="project" value="InterPro"/>
</dbReference>
<dbReference type="Gene3D" id="3.40.50.2300">
    <property type="match status" value="2"/>
</dbReference>
<organism evidence="6 7">
    <name type="scientific">Clostridium senegalense</name>
    <dbReference type="NCBI Taxonomy" id="1465809"/>
    <lineage>
        <taxon>Bacteria</taxon>
        <taxon>Bacillati</taxon>
        <taxon>Bacillota</taxon>
        <taxon>Clostridia</taxon>
        <taxon>Eubacteriales</taxon>
        <taxon>Clostridiaceae</taxon>
        <taxon>Clostridium</taxon>
    </lineage>
</organism>